<feature type="region of interest" description="Disordered" evidence="1">
    <location>
        <begin position="61"/>
        <end position="81"/>
    </location>
</feature>
<name>X8ECS4_MYCXE</name>
<gene>
    <name evidence="2" type="ORF">I553_3008</name>
</gene>
<dbReference type="AlphaFoldDB" id="X8ECS4"/>
<reference evidence="2" key="1">
    <citation type="submission" date="2014-01" db="EMBL/GenBank/DDBJ databases">
        <authorList>
            <person name="Brown-Elliot B."/>
            <person name="Wallace R."/>
            <person name="Lenaerts A."/>
            <person name="Ordway D."/>
            <person name="DeGroote M.A."/>
            <person name="Parker T."/>
            <person name="Sizemore C."/>
            <person name="Tallon L.J."/>
            <person name="Sadzewicz L.K."/>
            <person name="Sengamalay N."/>
            <person name="Fraser C.M."/>
            <person name="Hine E."/>
            <person name="Shefchek K.A."/>
            <person name="Das S.P."/>
            <person name="Tettelin H."/>
        </authorList>
    </citation>
    <scope>NUCLEOTIDE SEQUENCE [LARGE SCALE GENOMIC DNA]</scope>
    <source>
        <strain evidence="2">4042</strain>
    </source>
</reference>
<evidence type="ECO:0000256" key="1">
    <source>
        <dbReference type="SAM" id="MobiDB-lite"/>
    </source>
</evidence>
<feature type="non-terminal residue" evidence="2">
    <location>
        <position position="95"/>
    </location>
</feature>
<protein>
    <submittedName>
        <fullName evidence="2">Uncharacterized protein</fullName>
    </submittedName>
</protein>
<sequence>MSQLSFSRRSRCARGRDLTGCCGAGQIVIVGAGARLSVVVEQPWRAAALAAMIDDAAWCPRSPAPTKTPPGAHGRRPRLRAIAAEWTRGRSRPYP</sequence>
<proteinExistence type="predicted"/>
<comment type="caution">
    <text evidence="2">The sequence shown here is derived from an EMBL/GenBank/DDBJ whole genome shotgun (WGS) entry which is preliminary data.</text>
</comment>
<dbReference type="EMBL" id="JAOB01000004">
    <property type="protein sequence ID" value="EUA78717.1"/>
    <property type="molecule type" value="Genomic_DNA"/>
</dbReference>
<evidence type="ECO:0000313" key="2">
    <source>
        <dbReference type="EMBL" id="EUA78717.1"/>
    </source>
</evidence>
<accession>X8ECS4</accession>
<organism evidence="2">
    <name type="scientific">Mycobacterium xenopi 4042</name>
    <dbReference type="NCBI Taxonomy" id="1299334"/>
    <lineage>
        <taxon>Bacteria</taxon>
        <taxon>Bacillati</taxon>
        <taxon>Actinomycetota</taxon>
        <taxon>Actinomycetes</taxon>
        <taxon>Mycobacteriales</taxon>
        <taxon>Mycobacteriaceae</taxon>
        <taxon>Mycobacterium</taxon>
    </lineage>
</organism>